<dbReference type="PANTHER" id="PTHR11972:SF58">
    <property type="entry name" value="NADPH OXIDASE 5"/>
    <property type="match status" value="1"/>
</dbReference>
<dbReference type="OrthoDB" id="167398at2759"/>
<dbReference type="GO" id="GO:0016175">
    <property type="term" value="F:superoxide-generating NAD(P)H oxidase activity"/>
    <property type="evidence" value="ECO:0007669"/>
    <property type="project" value="TreeGrafter"/>
</dbReference>
<dbReference type="InterPro" id="IPR017938">
    <property type="entry name" value="Riboflavin_synthase-like_b-brl"/>
</dbReference>
<dbReference type="InterPro" id="IPR013121">
    <property type="entry name" value="Fe_red_NAD-bd_6"/>
</dbReference>
<evidence type="ECO:0000256" key="1">
    <source>
        <dbReference type="ARBA" id="ARBA00023002"/>
    </source>
</evidence>
<dbReference type="AlphaFoldDB" id="A0A2G8JZ59"/>
<dbReference type="GO" id="GO:0043020">
    <property type="term" value="C:NADPH oxidase complex"/>
    <property type="evidence" value="ECO:0007669"/>
    <property type="project" value="TreeGrafter"/>
</dbReference>
<evidence type="ECO:0000259" key="3">
    <source>
        <dbReference type="PROSITE" id="PS51384"/>
    </source>
</evidence>
<dbReference type="Pfam" id="PF08030">
    <property type="entry name" value="NAD_binding_6"/>
    <property type="match status" value="1"/>
</dbReference>
<dbReference type="CDD" id="cd06186">
    <property type="entry name" value="NOX_Duox_like_FAD_NADP"/>
    <property type="match status" value="1"/>
</dbReference>
<dbReference type="Gene3D" id="3.40.50.80">
    <property type="entry name" value="Nucleotide-binding domain of ferredoxin-NADP reductase (FNR) module"/>
    <property type="match status" value="1"/>
</dbReference>
<dbReference type="InterPro" id="IPR050369">
    <property type="entry name" value="RBOH/FRE"/>
</dbReference>
<name>A0A2G8JZ59_STIJA</name>
<keyword evidence="1" id="KW-0560">Oxidoreductase</keyword>
<keyword evidence="5" id="KW-1185">Reference proteome</keyword>
<dbReference type="InterPro" id="IPR000778">
    <property type="entry name" value="Cyt_b245_heavy_chain"/>
</dbReference>
<dbReference type="InterPro" id="IPR039261">
    <property type="entry name" value="FNR_nucleotide-bd"/>
</dbReference>
<proteinExistence type="predicted"/>
<sequence>MNLETIRTAFYGGKSYIKEARVLTSKVTHLKITRPPNFDYEPGDYVFIRIPALAKMEWHPFTISSAPEEKETFSLHIRSAGNWTNKLYKFIENQARINDDNVSVAVSGRRKTTVACPNMNNNNLQEEMTQGKPMSEKLQNELKLFEVSIEGPYGTPTRAIFRAEHAVLIGAGTGVTPFASILQSIINRYRLSKQCCPRCEHTWTGVLPPTLMELKKVNFIWINRDHKSFEWFAEMLAQMELEQGEEQGEFDKFFEMEMYMTKELHQNRMRSIALQMALQTLHKSTKKDLLTGLKTRLQSGRPNWDKVFKNIQAQKNGRVEVFFCGAPALSEILERYCAKYDFIYHKESF</sequence>
<dbReference type="FunFam" id="2.40.30.10:FF:000056">
    <property type="entry name" value="NADPH oxidase 5"/>
    <property type="match status" value="1"/>
</dbReference>
<gene>
    <name evidence="4" type="ORF">BSL78_22153</name>
</gene>
<reference evidence="4 5" key="1">
    <citation type="journal article" date="2017" name="PLoS Biol.">
        <title>The sea cucumber genome provides insights into morphological evolution and visceral regeneration.</title>
        <authorList>
            <person name="Zhang X."/>
            <person name="Sun L."/>
            <person name="Yuan J."/>
            <person name="Sun Y."/>
            <person name="Gao Y."/>
            <person name="Zhang L."/>
            <person name="Li S."/>
            <person name="Dai H."/>
            <person name="Hamel J.F."/>
            <person name="Liu C."/>
            <person name="Yu Y."/>
            <person name="Liu S."/>
            <person name="Lin W."/>
            <person name="Guo K."/>
            <person name="Jin S."/>
            <person name="Xu P."/>
            <person name="Storey K.B."/>
            <person name="Huan P."/>
            <person name="Zhang T."/>
            <person name="Zhou Y."/>
            <person name="Zhang J."/>
            <person name="Lin C."/>
            <person name="Li X."/>
            <person name="Xing L."/>
            <person name="Huo D."/>
            <person name="Sun M."/>
            <person name="Wang L."/>
            <person name="Mercier A."/>
            <person name="Li F."/>
            <person name="Yang H."/>
            <person name="Xiang J."/>
        </authorList>
    </citation>
    <scope>NUCLEOTIDE SEQUENCE [LARGE SCALE GENOMIC DNA]</scope>
    <source>
        <strain evidence="4">Shaxun</strain>
        <tissue evidence="4">Muscle</tissue>
    </source>
</reference>
<dbReference type="FunFam" id="3.40.50.80:FF:000012">
    <property type="entry name" value="NADPH oxidase, isoform B"/>
    <property type="match status" value="1"/>
</dbReference>
<evidence type="ECO:0000256" key="2">
    <source>
        <dbReference type="ARBA" id="ARBA00049908"/>
    </source>
</evidence>
<dbReference type="InterPro" id="IPR013112">
    <property type="entry name" value="FAD-bd_8"/>
</dbReference>
<dbReference type="STRING" id="307972.A0A2G8JZ59"/>
<dbReference type="SUPFAM" id="SSF63380">
    <property type="entry name" value="Riboflavin synthase domain-like"/>
    <property type="match status" value="1"/>
</dbReference>
<dbReference type="PANTHER" id="PTHR11972">
    <property type="entry name" value="NADPH OXIDASE"/>
    <property type="match status" value="1"/>
</dbReference>
<comment type="caution">
    <text evidence="4">The sequence shown here is derived from an EMBL/GenBank/DDBJ whole genome shotgun (WGS) entry which is preliminary data.</text>
</comment>
<dbReference type="EMBL" id="MRZV01001062">
    <property type="protein sequence ID" value="PIK40999.1"/>
    <property type="molecule type" value="Genomic_DNA"/>
</dbReference>
<dbReference type="InterPro" id="IPR017927">
    <property type="entry name" value="FAD-bd_FR_type"/>
</dbReference>
<dbReference type="GO" id="GO:0006952">
    <property type="term" value="P:defense response"/>
    <property type="evidence" value="ECO:0007669"/>
    <property type="project" value="TreeGrafter"/>
</dbReference>
<protein>
    <submittedName>
        <fullName evidence="4">Putative NADPH oxidase 5</fullName>
    </submittedName>
</protein>
<dbReference type="PROSITE" id="PS51384">
    <property type="entry name" value="FAD_FR"/>
    <property type="match status" value="1"/>
</dbReference>
<dbReference type="PRINTS" id="PR00466">
    <property type="entry name" value="GP91PHOX"/>
</dbReference>
<dbReference type="Gene3D" id="2.40.30.10">
    <property type="entry name" value="Translation factors"/>
    <property type="match status" value="1"/>
</dbReference>
<dbReference type="Proteomes" id="UP000230750">
    <property type="component" value="Unassembled WGS sequence"/>
</dbReference>
<evidence type="ECO:0000313" key="5">
    <source>
        <dbReference type="Proteomes" id="UP000230750"/>
    </source>
</evidence>
<dbReference type="Pfam" id="PF08022">
    <property type="entry name" value="FAD_binding_8"/>
    <property type="match status" value="1"/>
</dbReference>
<accession>A0A2G8JZ59</accession>
<dbReference type="SUPFAM" id="SSF52343">
    <property type="entry name" value="Ferredoxin reductase-like, C-terminal NADP-linked domain"/>
    <property type="match status" value="1"/>
</dbReference>
<feature type="domain" description="FAD-binding FR-type" evidence="3">
    <location>
        <begin position="10"/>
        <end position="159"/>
    </location>
</feature>
<organism evidence="4 5">
    <name type="scientific">Stichopus japonicus</name>
    <name type="common">Sea cucumber</name>
    <dbReference type="NCBI Taxonomy" id="307972"/>
    <lineage>
        <taxon>Eukaryota</taxon>
        <taxon>Metazoa</taxon>
        <taxon>Echinodermata</taxon>
        <taxon>Eleutherozoa</taxon>
        <taxon>Echinozoa</taxon>
        <taxon>Holothuroidea</taxon>
        <taxon>Aspidochirotacea</taxon>
        <taxon>Aspidochirotida</taxon>
        <taxon>Stichopodidae</taxon>
        <taxon>Apostichopus</taxon>
    </lineage>
</organism>
<dbReference type="GO" id="GO:0042554">
    <property type="term" value="P:superoxide anion generation"/>
    <property type="evidence" value="ECO:0007669"/>
    <property type="project" value="TreeGrafter"/>
</dbReference>
<evidence type="ECO:0000313" key="4">
    <source>
        <dbReference type="EMBL" id="PIK40999.1"/>
    </source>
</evidence>
<comment type="catalytic activity">
    <reaction evidence="2">
        <text>NADPH + 2 O2 = 2 superoxide + NADP(+) + H(+)</text>
        <dbReference type="Rhea" id="RHEA:63180"/>
        <dbReference type="ChEBI" id="CHEBI:15378"/>
        <dbReference type="ChEBI" id="CHEBI:15379"/>
        <dbReference type="ChEBI" id="CHEBI:18421"/>
        <dbReference type="ChEBI" id="CHEBI:57783"/>
        <dbReference type="ChEBI" id="CHEBI:58349"/>
    </reaction>
</comment>